<keyword evidence="2" id="KW-0418">Kinase</keyword>
<dbReference type="GO" id="GO:0004672">
    <property type="term" value="F:protein kinase activity"/>
    <property type="evidence" value="ECO:0007669"/>
    <property type="project" value="InterPro"/>
</dbReference>
<accession>A0A397RYK9</accession>
<dbReference type="PANTHER" id="PTHR48011">
    <property type="entry name" value="CCR4-NOT TRANSCRIPTIONAL COMPLEX SUBUNIT CAF120-RELATED"/>
    <property type="match status" value="1"/>
</dbReference>
<dbReference type="AlphaFoldDB" id="A0A397RYK9"/>
<dbReference type="PROSITE" id="PS50011">
    <property type="entry name" value="PROTEIN_KINASE_DOM"/>
    <property type="match status" value="1"/>
</dbReference>
<dbReference type="Pfam" id="PF00069">
    <property type="entry name" value="Pkinase"/>
    <property type="match status" value="1"/>
</dbReference>
<dbReference type="STRING" id="658196.A0A397RYK9"/>
<dbReference type="GO" id="GO:0007165">
    <property type="term" value="P:signal transduction"/>
    <property type="evidence" value="ECO:0007669"/>
    <property type="project" value="TreeGrafter"/>
</dbReference>
<name>A0A397RYK9_9GLOM</name>
<feature type="domain" description="Protein kinase" evidence="1">
    <location>
        <begin position="1"/>
        <end position="98"/>
    </location>
</feature>
<sequence length="103" mass="11948">MAPDVVLVGPDRPYDTKVDIWSVGVCILELLTGKAAWGRIRDDEIMDKLRRGEMPYGFQRLRKKADIGWEAVDFLEKCFIKTPENRWSAEKLLEHPFITNNLN</sequence>
<dbReference type="InterPro" id="IPR011009">
    <property type="entry name" value="Kinase-like_dom_sf"/>
</dbReference>
<dbReference type="PANTHER" id="PTHR48011:SF4">
    <property type="entry name" value="MITOGEN-ACTIVATED PROTEIN KINASE KINASE KINASE 19"/>
    <property type="match status" value="1"/>
</dbReference>
<keyword evidence="3" id="KW-1185">Reference proteome</keyword>
<gene>
    <name evidence="2" type="ORF">C1645_746015</name>
</gene>
<dbReference type="OrthoDB" id="5979581at2759"/>
<dbReference type="GO" id="GO:0005524">
    <property type="term" value="F:ATP binding"/>
    <property type="evidence" value="ECO:0007669"/>
    <property type="project" value="InterPro"/>
</dbReference>
<reference evidence="2 3" key="1">
    <citation type="submission" date="2018-06" db="EMBL/GenBank/DDBJ databases">
        <title>Comparative genomics reveals the genomic features of Rhizophagus irregularis, R. cerebriforme, R. diaphanum and Gigaspora rosea, and their symbiotic lifestyle signature.</title>
        <authorList>
            <person name="Morin E."/>
            <person name="San Clemente H."/>
            <person name="Chen E.C.H."/>
            <person name="De La Providencia I."/>
            <person name="Hainaut M."/>
            <person name="Kuo A."/>
            <person name="Kohler A."/>
            <person name="Murat C."/>
            <person name="Tang N."/>
            <person name="Roy S."/>
            <person name="Loubradou J."/>
            <person name="Henrissat B."/>
            <person name="Grigoriev I.V."/>
            <person name="Corradi N."/>
            <person name="Roux C."/>
            <person name="Martin F.M."/>
        </authorList>
    </citation>
    <scope>NUCLEOTIDE SEQUENCE [LARGE SCALE GENOMIC DNA]</scope>
    <source>
        <strain evidence="2 3">DAOM 227022</strain>
    </source>
</reference>
<evidence type="ECO:0000313" key="3">
    <source>
        <dbReference type="Proteomes" id="UP000265703"/>
    </source>
</evidence>
<evidence type="ECO:0000313" key="2">
    <source>
        <dbReference type="EMBL" id="RIA79273.1"/>
    </source>
</evidence>
<protein>
    <submittedName>
        <fullName evidence="2">Kinase-like domain-containing protein</fullName>
    </submittedName>
</protein>
<dbReference type="EMBL" id="QKYT01001407">
    <property type="protein sequence ID" value="RIA79273.1"/>
    <property type="molecule type" value="Genomic_DNA"/>
</dbReference>
<evidence type="ECO:0000259" key="1">
    <source>
        <dbReference type="PROSITE" id="PS50011"/>
    </source>
</evidence>
<proteinExistence type="predicted"/>
<dbReference type="InterPro" id="IPR000719">
    <property type="entry name" value="Prot_kinase_dom"/>
</dbReference>
<dbReference type="Proteomes" id="UP000265703">
    <property type="component" value="Unassembled WGS sequence"/>
</dbReference>
<dbReference type="Gene3D" id="1.10.510.10">
    <property type="entry name" value="Transferase(Phosphotransferase) domain 1"/>
    <property type="match status" value="1"/>
</dbReference>
<dbReference type="SUPFAM" id="SSF56112">
    <property type="entry name" value="Protein kinase-like (PK-like)"/>
    <property type="match status" value="1"/>
</dbReference>
<keyword evidence="2" id="KW-0808">Transferase</keyword>
<organism evidence="2 3">
    <name type="scientific">Glomus cerebriforme</name>
    <dbReference type="NCBI Taxonomy" id="658196"/>
    <lineage>
        <taxon>Eukaryota</taxon>
        <taxon>Fungi</taxon>
        <taxon>Fungi incertae sedis</taxon>
        <taxon>Mucoromycota</taxon>
        <taxon>Glomeromycotina</taxon>
        <taxon>Glomeromycetes</taxon>
        <taxon>Glomerales</taxon>
        <taxon>Glomeraceae</taxon>
        <taxon>Glomus</taxon>
    </lineage>
</organism>
<dbReference type="InterPro" id="IPR052751">
    <property type="entry name" value="Plant_MAPKKK"/>
</dbReference>
<comment type="caution">
    <text evidence="2">The sequence shown here is derived from an EMBL/GenBank/DDBJ whole genome shotgun (WGS) entry which is preliminary data.</text>
</comment>